<organism evidence="2">
    <name type="scientific">Myoviridae sp. ctIty1</name>
    <dbReference type="NCBI Taxonomy" id="2827673"/>
    <lineage>
        <taxon>Viruses</taxon>
        <taxon>Duplodnaviria</taxon>
        <taxon>Heunggongvirae</taxon>
        <taxon>Uroviricota</taxon>
        <taxon>Caudoviricetes</taxon>
    </lineage>
</organism>
<keyword evidence="1" id="KW-0175">Coiled coil</keyword>
<protein>
    <submittedName>
        <fullName evidence="2">Uncharacterized protein</fullName>
    </submittedName>
</protein>
<evidence type="ECO:0000256" key="1">
    <source>
        <dbReference type="SAM" id="Coils"/>
    </source>
</evidence>
<name>A0A8S5TH63_9CAUD</name>
<evidence type="ECO:0000313" key="2">
    <source>
        <dbReference type="EMBL" id="DAF62480.1"/>
    </source>
</evidence>
<proteinExistence type="predicted"/>
<sequence length="151" mass="17807">MNESSILEDLDMICESYVLFENNDDQPPKTFDDLYKRAKKNQALGKHKDVDELYASAKKAGERLNSTIKKLEDNSKKIKEEIDNRSKSWLEKKLESFKAAIERFEVKYKLTDDNKSKTLIKKILSILTRIVKYINEKLLQLTRWGRQKFSK</sequence>
<dbReference type="EMBL" id="BK032823">
    <property type="protein sequence ID" value="DAF62480.1"/>
    <property type="molecule type" value="Genomic_DNA"/>
</dbReference>
<feature type="coiled-coil region" evidence="1">
    <location>
        <begin position="54"/>
        <end position="88"/>
    </location>
</feature>
<reference evidence="2" key="1">
    <citation type="journal article" date="2021" name="Proc. Natl. Acad. Sci. U.S.A.">
        <title>A Catalog of Tens of Thousands of Viruses from Human Metagenomes Reveals Hidden Associations with Chronic Diseases.</title>
        <authorList>
            <person name="Tisza M.J."/>
            <person name="Buck C.B."/>
        </authorList>
    </citation>
    <scope>NUCLEOTIDE SEQUENCE</scope>
    <source>
        <strain evidence="2">CtIty1</strain>
    </source>
</reference>
<accession>A0A8S5TH63</accession>